<protein>
    <recommendedName>
        <fullName evidence="4">MADF domain-containing protein</fullName>
    </recommendedName>
</protein>
<accession>A0AAN9D785</accession>
<keyword evidence="3" id="KW-1185">Reference proteome</keyword>
<evidence type="ECO:0000256" key="1">
    <source>
        <dbReference type="SAM" id="MobiDB-lite"/>
    </source>
</evidence>
<evidence type="ECO:0000313" key="2">
    <source>
        <dbReference type="EMBL" id="KAK7162474.1"/>
    </source>
</evidence>
<proteinExistence type="predicted"/>
<gene>
    <name evidence="2" type="ORF">R3I93_006704</name>
</gene>
<reference evidence="2 3" key="1">
    <citation type="submission" date="2024-02" db="EMBL/GenBank/DDBJ databases">
        <title>Chromosome-level genome assembly of the Eurasian Minnow (Phoxinus phoxinus).</title>
        <authorList>
            <person name="Oriowo T.O."/>
            <person name="Martin S."/>
            <person name="Stange M."/>
            <person name="Chrysostomakis Y."/>
            <person name="Brown T."/>
            <person name="Winkler S."/>
            <person name="Kukowka S."/>
            <person name="Myers E.W."/>
            <person name="Bohne A."/>
        </authorList>
    </citation>
    <scope>NUCLEOTIDE SEQUENCE [LARGE SCALE GENOMIC DNA]</scope>
    <source>
        <strain evidence="2">ZFMK-TIS-60720</strain>
        <tissue evidence="2">Whole Organism</tissue>
    </source>
</reference>
<evidence type="ECO:0008006" key="4">
    <source>
        <dbReference type="Google" id="ProtNLM"/>
    </source>
</evidence>
<dbReference type="EMBL" id="JAYKXH010000007">
    <property type="protein sequence ID" value="KAK7162474.1"/>
    <property type="molecule type" value="Genomic_DNA"/>
</dbReference>
<name>A0AAN9D785_9TELE</name>
<sequence>MDGIFVNKSDLAITAKQAMKKWNNLKEKYKEFRDPPTGKGVEAGVVTAATWQWYSQMDAALQGQHSISPPLVVSANLTATTGGVVTSRSSAPPKERANPPPRKRARVSEALLDFMSEQW</sequence>
<evidence type="ECO:0000313" key="3">
    <source>
        <dbReference type="Proteomes" id="UP001364617"/>
    </source>
</evidence>
<dbReference type="AlphaFoldDB" id="A0AAN9D785"/>
<dbReference type="Proteomes" id="UP001364617">
    <property type="component" value="Unassembled WGS sequence"/>
</dbReference>
<organism evidence="2 3">
    <name type="scientific">Phoxinus phoxinus</name>
    <name type="common">Eurasian minnow</name>
    <dbReference type="NCBI Taxonomy" id="58324"/>
    <lineage>
        <taxon>Eukaryota</taxon>
        <taxon>Metazoa</taxon>
        <taxon>Chordata</taxon>
        <taxon>Craniata</taxon>
        <taxon>Vertebrata</taxon>
        <taxon>Euteleostomi</taxon>
        <taxon>Actinopterygii</taxon>
        <taxon>Neopterygii</taxon>
        <taxon>Teleostei</taxon>
        <taxon>Ostariophysi</taxon>
        <taxon>Cypriniformes</taxon>
        <taxon>Leuciscidae</taxon>
        <taxon>Phoxininae</taxon>
        <taxon>Phoxinus</taxon>
    </lineage>
</organism>
<comment type="caution">
    <text evidence="2">The sequence shown here is derived from an EMBL/GenBank/DDBJ whole genome shotgun (WGS) entry which is preliminary data.</text>
</comment>
<feature type="region of interest" description="Disordered" evidence="1">
    <location>
        <begin position="82"/>
        <end position="106"/>
    </location>
</feature>